<evidence type="ECO:0000256" key="4">
    <source>
        <dbReference type="ARBA" id="ARBA00023136"/>
    </source>
</evidence>
<evidence type="ECO:0000256" key="6">
    <source>
        <dbReference type="SAM" id="Phobius"/>
    </source>
</evidence>
<name>C5FLV7_ARTOC</name>
<feature type="compositionally biased region" description="Basic and acidic residues" evidence="5">
    <location>
        <begin position="491"/>
        <end position="517"/>
    </location>
</feature>
<feature type="compositionally biased region" description="Polar residues" evidence="5">
    <location>
        <begin position="536"/>
        <end position="560"/>
    </location>
</feature>
<dbReference type="STRING" id="554155.C5FLV7"/>
<proteinExistence type="predicted"/>
<dbReference type="OrthoDB" id="5348404at2759"/>
<protein>
    <submittedName>
        <fullName evidence="7">DUF300 domain-containing protein</fullName>
    </submittedName>
</protein>
<dbReference type="PANTHER" id="PTHR23423">
    <property type="entry name" value="ORGANIC SOLUTE TRANSPORTER-RELATED"/>
    <property type="match status" value="1"/>
</dbReference>
<evidence type="ECO:0000256" key="3">
    <source>
        <dbReference type="ARBA" id="ARBA00022989"/>
    </source>
</evidence>
<reference evidence="8" key="1">
    <citation type="journal article" date="2012" name="MBio">
        <title>Comparative genome analysis of Trichophyton rubrum and related dermatophytes reveals candidate genes involved in infection.</title>
        <authorList>
            <person name="Martinez D.A."/>
            <person name="Oliver B.G."/>
            <person name="Graeser Y."/>
            <person name="Goldberg J.M."/>
            <person name="Li W."/>
            <person name="Martinez-Rossi N.M."/>
            <person name="Monod M."/>
            <person name="Shelest E."/>
            <person name="Barton R.C."/>
            <person name="Birch E."/>
            <person name="Brakhage A.A."/>
            <person name="Chen Z."/>
            <person name="Gurr S.J."/>
            <person name="Heiman D."/>
            <person name="Heitman J."/>
            <person name="Kosti I."/>
            <person name="Rossi A."/>
            <person name="Saif S."/>
            <person name="Samalova M."/>
            <person name="Saunders C.W."/>
            <person name="Shea T."/>
            <person name="Summerbell R.C."/>
            <person name="Xu J."/>
            <person name="Young S."/>
            <person name="Zeng Q."/>
            <person name="Birren B.W."/>
            <person name="Cuomo C.A."/>
            <person name="White T.C."/>
        </authorList>
    </citation>
    <scope>NUCLEOTIDE SEQUENCE [LARGE SCALE GENOMIC DNA]</scope>
    <source>
        <strain evidence="8">ATCC MYA-4605 / CBS 113480</strain>
    </source>
</reference>
<evidence type="ECO:0000256" key="5">
    <source>
        <dbReference type="SAM" id="MobiDB-lite"/>
    </source>
</evidence>
<sequence>MTFLTQGSSLARAAIIVAGVASLMASLISLLINQGPSGFRLSLKAAAWVAPIRDIYELLINFLGGERSLIIMTHGRPPIQHTWPLNQFLPKIDISDPYTFLAVKRGILQYAWLKPILALVTIILKATNTFQEGYIGLSSGYLWVGIIYNLSVTISLYSLALFWIIMHDDLMPYRPVPKFLSVKLIIFASYWQGFFLSILQFLGAIPHGPEGYTPNNMAAAIQDLLICCEMPIFALMHWYAFSWHDYANASISSARMPVKYAIRDAFGVKDLIEDTKETFRGEKYQYRFFDSETNVLAHEESRSRMARVMDGMRYERGGKAKYWIPKPKEANSRTPLLGPGSSSRRESHASSSRIRDEGQRDYDIEEPILNDEDEMWFTNARKLEFGDWNYPVITTNEVYREQAWQRQPSVYSSRRGSSEGNKIKRPGNRQGRRHQHSGEGQSGSSSSIRVDKAKQPAAPTRGSSETSQSNSSSRQLADLVEGAEDAPTQRAGDRDRLPRDTTTRDYAQEQPSMRERGKALALKNVTTNINARIDTQDTNKVLPSLRSNQSENPDSSNYNTPGDFGSYQHDGSKPGTGGYSGVFDDEHDAWNTSGATK</sequence>
<feature type="transmembrane region" description="Helical" evidence="6">
    <location>
        <begin position="110"/>
        <end position="128"/>
    </location>
</feature>
<keyword evidence="8" id="KW-1185">Reference proteome</keyword>
<evidence type="ECO:0000256" key="2">
    <source>
        <dbReference type="ARBA" id="ARBA00022692"/>
    </source>
</evidence>
<dbReference type="VEuPathDB" id="FungiDB:MCYG_03498"/>
<feature type="compositionally biased region" description="Low complexity" evidence="5">
    <location>
        <begin position="438"/>
        <end position="447"/>
    </location>
</feature>
<feature type="compositionally biased region" description="Basic residues" evidence="5">
    <location>
        <begin position="423"/>
        <end position="435"/>
    </location>
</feature>
<dbReference type="AlphaFoldDB" id="C5FLV7"/>
<dbReference type="eggNOG" id="KOG2641">
    <property type="taxonomic scope" value="Eukaryota"/>
</dbReference>
<feature type="transmembrane region" description="Helical" evidence="6">
    <location>
        <begin position="12"/>
        <end position="32"/>
    </location>
</feature>
<organism evidence="7 8">
    <name type="scientific">Arthroderma otae (strain ATCC MYA-4605 / CBS 113480)</name>
    <name type="common">Microsporum canis</name>
    <dbReference type="NCBI Taxonomy" id="554155"/>
    <lineage>
        <taxon>Eukaryota</taxon>
        <taxon>Fungi</taxon>
        <taxon>Dikarya</taxon>
        <taxon>Ascomycota</taxon>
        <taxon>Pezizomycotina</taxon>
        <taxon>Eurotiomycetes</taxon>
        <taxon>Eurotiomycetidae</taxon>
        <taxon>Onygenales</taxon>
        <taxon>Arthrodermataceae</taxon>
        <taxon>Microsporum</taxon>
    </lineage>
</organism>
<dbReference type="SMART" id="SM01417">
    <property type="entry name" value="Solute_trans_a"/>
    <property type="match status" value="1"/>
</dbReference>
<keyword evidence="2 6" id="KW-0812">Transmembrane</keyword>
<dbReference type="GeneID" id="9229314"/>
<dbReference type="RefSeq" id="XP_002847992.1">
    <property type="nucleotide sequence ID" value="XM_002847946.1"/>
</dbReference>
<dbReference type="GO" id="GO:0016020">
    <property type="term" value="C:membrane"/>
    <property type="evidence" value="ECO:0007669"/>
    <property type="project" value="UniProtKB-SubCell"/>
</dbReference>
<dbReference type="InterPro" id="IPR005178">
    <property type="entry name" value="Ostalpha/TMEM184C"/>
</dbReference>
<feature type="compositionally biased region" description="Polar residues" evidence="5">
    <location>
        <begin position="406"/>
        <end position="420"/>
    </location>
</feature>
<dbReference type="EMBL" id="DS995703">
    <property type="protein sequence ID" value="EEQ30679.1"/>
    <property type="molecule type" value="Genomic_DNA"/>
</dbReference>
<feature type="compositionally biased region" description="Basic and acidic residues" evidence="5">
    <location>
        <begin position="343"/>
        <end position="362"/>
    </location>
</feature>
<accession>C5FLV7</accession>
<keyword evidence="4 6" id="KW-0472">Membrane</keyword>
<gene>
    <name evidence="7" type="ORF">MCYG_03498</name>
</gene>
<feature type="transmembrane region" description="Helical" evidence="6">
    <location>
        <begin position="140"/>
        <end position="164"/>
    </location>
</feature>
<dbReference type="OMA" id="DEDEMWF"/>
<evidence type="ECO:0000313" key="7">
    <source>
        <dbReference type="EMBL" id="EEQ30679.1"/>
    </source>
</evidence>
<feature type="region of interest" description="Disordered" evidence="5">
    <location>
        <begin position="534"/>
        <end position="597"/>
    </location>
</feature>
<keyword evidence="3 6" id="KW-1133">Transmembrane helix</keyword>
<comment type="subcellular location">
    <subcellularLocation>
        <location evidence="1">Membrane</location>
        <topology evidence="1">Multi-pass membrane protein</topology>
    </subcellularLocation>
</comment>
<feature type="compositionally biased region" description="Low complexity" evidence="5">
    <location>
        <begin position="463"/>
        <end position="473"/>
    </location>
</feature>
<feature type="region of interest" description="Disordered" evidence="5">
    <location>
        <begin position="406"/>
        <end position="517"/>
    </location>
</feature>
<evidence type="ECO:0000256" key="1">
    <source>
        <dbReference type="ARBA" id="ARBA00004141"/>
    </source>
</evidence>
<feature type="transmembrane region" description="Helical" evidence="6">
    <location>
        <begin position="184"/>
        <end position="205"/>
    </location>
</feature>
<feature type="region of interest" description="Disordered" evidence="5">
    <location>
        <begin position="329"/>
        <end position="363"/>
    </location>
</feature>
<dbReference type="Pfam" id="PF03619">
    <property type="entry name" value="Solute_trans_a"/>
    <property type="match status" value="1"/>
</dbReference>
<evidence type="ECO:0000313" key="8">
    <source>
        <dbReference type="Proteomes" id="UP000002035"/>
    </source>
</evidence>
<dbReference type="HOGENOM" id="CLU_012923_4_2_1"/>
<dbReference type="Proteomes" id="UP000002035">
    <property type="component" value="Unassembled WGS sequence"/>
</dbReference>